<dbReference type="EMBL" id="FNDI01000022">
    <property type="protein sequence ID" value="SDI69465.1"/>
    <property type="molecule type" value="Genomic_DNA"/>
</dbReference>
<comment type="caution">
    <text evidence="1">The sequence shown here is derived from an EMBL/GenBank/DDBJ whole genome shotgun (WGS) entry which is preliminary data.</text>
</comment>
<evidence type="ECO:0000313" key="2">
    <source>
        <dbReference type="Proteomes" id="UP000198900"/>
    </source>
</evidence>
<organism evidence="1 2">
    <name type="scientific">Paraburkholderia steynii</name>
    <dbReference type="NCBI Taxonomy" id="1245441"/>
    <lineage>
        <taxon>Bacteria</taxon>
        <taxon>Pseudomonadati</taxon>
        <taxon>Pseudomonadota</taxon>
        <taxon>Betaproteobacteria</taxon>
        <taxon>Burkholderiales</taxon>
        <taxon>Burkholderiaceae</taxon>
        <taxon>Paraburkholderia</taxon>
    </lineage>
</organism>
<dbReference type="SUPFAM" id="SSF55961">
    <property type="entry name" value="Bet v1-like"/>
    <property type="match status" value="1"/>
</dbReference>
<keyword evidence="2" id="KW-1185">Reference proteome</keyword>
<dbReference type="RefSeq" id="WP_091785351.1">
    <property type="nucleotide sequence ID" value="NZ_FNDI01000022.1"/>
</dbReference>
<dbReference type="Pfam" id="PF08982">
    <property type="entry name" value="AtaL"/>
    <property type="match status" value="1"/>
</dbReference>
<dbReference type="InterPro" id="IPR015075">
    <property type="entry name" value="AtaL"/>
</dbReference>
<evidence type="ECO:0008006" key="3">
    <source>
        <dbReference type="Google" id="ProtNLM"/>
    </source>
</evidence>
<gene>
    <name evidence="1" type="ORF">SAMN04487926_1222</name>
</gene>
<dbReference type="Gene3D" id="3.30.530.20">
    <property type="match status" value="1"/>
</dbReference>
<dbReference type="AlphaFoldDB" id="A0A7Z7FL98"/>
<accession>A0A7Z7FL98</accession>
<protein>
    <recommendedName>
        <fullName evidence="3">DUF1857 domain-containing protein</fullName>
    </recommendedName>
</protein>
<dbReference type="InterPro" id="IPR023393">
    <property type="entry name" value="START-like_dom_sf"/>
</dbReference>
<proteinExistence type="predicted"/>
<dbReference type="Proteomes" id="UP000198900">
    <property type="component" value="Unassembled WGS sequence"/>
</dbReference>
<name>A0A7Z7FL98_9BURK</name>
<reference evidence="1" key="1">
    <citation type="submission" date="2016-10" db="EMBL/GenBank/DDBJ databases">
        <authorList>
            <person name="Varghese N."/>
            <person name="Submissions S."/>
        </authorList>
    </citation>
    <scope>NUCLEOTIDE SEQUENCE [LARGE SCALE GENOMIC DNA]</scope>
    <source>
        <strain evidence="1">YR281</strain>
    </source>
</reference>
<evidence type="ECO:0000313" key="1">
    <source>
        <dbReference type="EMBL" id="SDI69465.1"/>
    </source>
</evidence>
<sequence length="156" mass="17219">MLYVTKEVSVNGTRKPEDPVLTRSQVWSGLKMKASNALPFVAVMSKCEVVEQTENGLVRDIEARGQAARERITFYPEKRVVFLRLSGPADGFIVNEILDGEDGDLKLRFSFALQLVDVDSGSAKELEFGETMKRDYATAVDTTLSAIRQAVSSGQL</sequence>